<dbReference type="AlphaFoldDB" id="A0A0V1ME48"/>
<comment type="caution">
    <text evidence="1">The sequence shown here is derived from an EMBL/GenBank/DDBJ whole genome shotgun (WGS) entry which is preliminary data.</text>
</comment>
<gene>
    <name evidence="1" type="ORF">T10_2739</name>
</gene>
<evidence type="ECO:0000313" key="1">
    <source>
        <dbReference type="EMBL" id="KRZ70184.1"/>
    </source>
</evidence>
<name>A0A0V1ME48_9BILA</name>
<reference evidence="1 2" key="1">
    <citation type="submission" date="2015-01" db="EMBL/GenBank/DDBJ databases">
        <title>Evolution of Trichinella species and genotypes.</title>
        <authorList>
            <person name="Korhonen P.K."/>
            <person name="Edoardo P."/>
            <person name="Giuseppe L.R."/>
            <person name="Gasser R.B."/>
        </authorList>
    </citation>
    <scope>NUCLEOTIDE SEQUENCE [LARGE SCALE GENOMIC DNA]</scope>
    <source>
        <strain evidence="1">ISS1980</strain>
    </source>
</reference>
<organism evidence="1 2">
    <name type="scientific">Trichinella papuae</name>
    <dbReference type="NCBI Taxonomy" id="268474"/>
    <lineage>
        <taxon>Eukaryota</taxon>
        <taxon>Metazoa</taxon>
        <taxon>Ecdysozoa</taxon>
        <taxon>Nematoda</taxon>
        <taxon>Enoplea</taxon>
        <taxon>Dorylaimia</taxon>
        <taxon>Trichinellida</taxon>
        <taxon>Trichinellidae</taxon>
        <taxon>Trichinella</taxon>
    </lineage>
</organism>
<dbReference type="EMBL" id="JYDO01000118">
    <property type="protein sequence ID" value="KRZ70184.1"/>
    <property type="molecule type" value="Genomic_DNA"/>
</dbReference>
<proteinExistence type="predicted"/>
<accession>A0A0V1ME48</accession>
<protein>
    <submittedName>
        <fullName evidence="1">Uncharacterized protein</fullName>
    </submittedName>
</protein>
<evidence type="ECO:0000313" key="2">
    <source>
        <dbReference type="Proteomes" id="UP000054843"/>
    </source>
</evidence>
<dbReference type="Proteomes" id="UP000054843">
    <property type="component" value="Unassembled WGS sequence"/>
</dbReference>
<keyword evidence="2" id="KW-1185">Reference proteome</keyword>
<sequence>MILCTLCIHHPKLMTNTPEARCLNQETKFGCNPTQFQNWPELGRTIPGAETTGRSHISRTAVQRAEKGVVHFHHLKMKNTHQLMTELNRDWAGNTDAADQQSDVP</sequence>